<gene>
    <name evidence="4" type="ORF">NE695_08035</name>
</gene>
<evidence type="ECO:0000256" key="1">
    <source>
        <dbReference type="ARBA" id="ARBA00010837"/>
    </source>
</evidence>
<dbReference type="SUPFAM" id="SSF51445">
    <property type="entry name" value="(Trans)glycosidases"/>
    <property type="match status" value="1"/>
</dbReference>
<dbReference type="Gene3D" id="2.60.40.10">
    <property type="entry name" value="Immunoglobulins"/>
    <property type="match status" value="1"/>
</dbReference>
<dbReference type="RefSeq" id="WP_082942317.1">
    <property type="nucleotide sequence ID" value="NZ_CABKVV010000014.1"/>
</dbReference>
<dbReference type="InterPro" id="IPR013783">
    <property type="entry name" value="Ig-like_fold"/>
</dbReference>
<dbReference type="InterPro" id="IPR017853">
    <property type="entry name" value="GH"/>
</dbReference>
<proteinExistence type="inferred from homology"/>
<dbReference type="Pfam" id="PF13199">
    <property type="entry name" value="Glyco_hydro_66"/>
    <property type="match status" value="1"/>
</dbReference>
<dbReference type="InterPro" id="IPR025092">
    <property type="entry name" value="Glyco_hydro_66"/>
</dbReference>
<protein>
    <submittedName>
        <fullName evidence="4">Glycoside hydrolase family 66 protein</fullName>
    </submittedName>
</protein>
<dbReference type="GeneID" id="90533763"/>
<reference evidence="4 5" key="1">
    <citation type="submission" date="2022-06" db="EMBL/GenBank/DDBJ databases">
        <title>Isolation of gut microbiota from human fecal samples.</title>
        <authorList>
            <person name="Pamer E.G."/>
            <person name="Barat B."/>
            <person name="Waligurski E."/>
            <person name="Medina S."/>
            <person name="Paddock L."/>
            <person name="Mostad J."/>
        </authorList>
    </citation>
    <scope>NUCLEOTIDE SEQUENCE [LARGE SCALE GENOMIC DNA]</scope>
    <source>
        <strain evidence="4 5">DFI.9.73</strain>
    </source>
</reference>
<name>A0ABT1RYV6_9FIRM</name>
<evidence type="ECO:0000313" key="5">
    <source>
        <dbReference type="Proteomes" id="UP001524473"/>
    </source>
</evidence>
<dbReference type="Gene3D" id="2.60.40.1180">
    <property type="entry name" value="Golgi alpha-mannosidase II"/>
    <property type="match status" value="1"/>
</dbReference>
<keyword evidence="5" id="KW-1185">Reference proteome</keyword>
<dbReference type="GO" id="GO:0016787">
    <property type="term" value="F:hydrolase activity"/>
    <property type="evidence" value="ECO:0007669"/>
    <property type="project" value="UniProtKB-KW"/>
</dbReference>
<organism evidence="4 5">
    <name type="scientific">Neglectibacter timonensis</name>
    <dbReference type="NCBI Taxonomy" id="1776382"/>
    <lineage>
        <taxon>Bacteria</taxon>
        <taxon>Bacillati</taxon>
        <taxon>Bacillota</taxon>
        <taxon>Clostridia</taxon>
        <taxon>Eubacteriales</taxon>
        <taxon>Oscillospiraceae</taxon>
        <taxon>Neglectibacter</taxon>
    </lineage>
</organism>
<keyword evidence="4" id="KW-0378">Hydrolase</keyword>
<evidence type="ECO:0000256" key="2">
    <source>
        <dbReference type="ARBA" id="ARBA00022729"/>
    </source>
</evidence>
<keyword evidence="2 3" id="KW-0732">Signal</keyword>
<evidence type="ECO:0000313" key="4">
    <source>
        <dbReference type="EMBL" id="MCQ4839862.1"/>
    </source>
</evidence>
<comment type="caution">
    <text evidence="4">The sequence shown here is derived from an EMBL/GenBank/DDBJ whole genome shotgun (WGS) entry which is preliminary data.</text>
</comment>
<dbReference type="EMBL" id="JANFZH010000015">
    <property type="protein sequence ID" value="MCQ4839862.1"/>
    <property type="molecule type" value="Genomic_DNA"/>
</dbReference>
<comment type="similarity">
    <text evidence="1">Belongs to the glycosyl hydrolase 66 family.</text>
</comment>
<evidence type="ECO:0000256" key="3">
    <source>
        <dbReference type="SAM" id="SignalP"/>
    </source>
</evidence>
<feature type="chain" id="PRO_5047175395" evidence="3">
    <location>
        <begin position="27"/>
        <end position="602"/>
    </location>
</feature>
<dbReference type="Proteomes" id="UP001524473">
    <property type="component" value="Unassembled WGS sequence"/>
</dbReference>
<dbReference type="InterPro" id="IPR013780">
    <property type="entry name" value="Glyco_hydro_b"/>
</dbReference>
<dbReference type="Gene3D" id="3.20.20.80">
    <property type="entry name" value="Glycosidases"/>
    <property type="match status" value="1"/>
</dbReference>
<sequence>MMRKETKRTVGILLCAFLLCFSGCAAKEAKLPSPGVELPGQDRLIADFYTDKSAYQPGDEVRFTLELKNETQEEFKGKIEFAWYDLTQKTELPALEAQVDAGGEKTLEFSWTPPEEDYRGYLVTALARTGKETVDRRNTAVDVSSDWSRYPRYGYLCEFGDLGEEEIEAVVSRLSRYHINGLQFYDWQDEHDKPLAGTREEPAEKWQDIAKRDVYAKTVSGYIEALHARNMMAANYNLMFGAYEDYEEKGAKKEWGLYQDEHHEVQDNHPLPNWESSLYLMDPSNPEWQDYLLSREADVFAVYDFDVFHVDTLGYRGYVYDYEGEEVELSTSYGGFLQQAGERLGKRILLNPVNGYGAMDAAQSCADFLYEEVWPGSYPEYAHLKQVADTNYDLSQNQKACVIAAYLNYEVAEGEFNANAVKLADAVLFASGAGHLELGDTGMLSSEYFPNRKLAVSEELARDLRDYYDFFTAYETVLRHPEDRREWNGSLSGYQLGKDGEPGEVWMFGSENERFCTVQLINLLSRTDAGWRDDGNTCEDPLLVRDTELSLEVGEITVKQVALASPDIAGGTPYPLEYSLENGILKIQIPYLAYWDMIMIEK</sequence>
<dbReference type="CDD" id="cd14745">
    <property type="entry name" value="GH66"/>
    <property type="match status" value="1"/>
</dbReference>
<accession>A0ABT1RYV6</accession>
<feature type="signal peptide" evidence="3">
    <location>
        <begin position="1"/>
        <end position="26"/>
    </location>
</feature>